<organism evidence="2 3">
    <name type="scientific">Aduncisulcus paluster</name>
    <dbReference type="NCBI Taxonomy" id="2918883"/>
    <lineage>
        <taxon>Eukaryota</taxon>
        <taxon>Metamonada</taxon>
        <taxon>Carpediemonas-like organisms</taxon>
        <taxon>Aduncisulcus</taxon>
    </lineage>
</organism>
<evidence type="ECO:0000256" key="1">
    <source>
        <dbReference type="SAM" id="Phobius"/>
    </source>
</evidence>
<feature type="transmembrane region" description="Helical" evidence="1">
    <location>
        <begin position="93"/>
        <end position="111"/>
    </location>
</feature>
<keyword evidence="1" id="KW-1133">Transmembrane helix</keyword>
<feature type="transmembrane region" description="Helical" evidence="1">
    <location>
        <begin position="117"/>
        <end position="137"/>
    </location>
</feature>
<keyword evidence="1" id="KW-0812">Transmembrane</keyword>
<dbReference type="EMBL" id="BQXS01012306">
    <property type="protein sequence ID" value="GKT21258.1"/>
    <property type="molecule type" value="Genomic_DNA"/>
</dbReference>
<dbReference type="Proteomes" id="UP001057375">
    <property type="component" value="Unassembled WGS sequence"/>
</dbReference>
<evidence type="ECO:0000313" key="3">
    <source>
        <dbReference type="Proteomes" id="UP001057375"/>
    </source>
</evidence>
<reference evidence="2" key="1">
    <citation type="submission" date="2022-03" db="EMBL/GenBank/DDBJ databases">
        <title>Draft genome sequence of Aduncisulcus paluster, a free-living microaerophilic Fornicata.</title>
        <authorList>
            <person name="Yuyama I."/>
            <person name="Kume K."/>
            <person name="Tamura T."/>
            <person name="Inagaki Y."/>
            <person name="Hashimoto T."/>
        </authorList>
    </citation>
    <scope>NUCLEOTIDE SEQUENCE</scope>
    <source>
        <strain evidence="2">NY0171</strain>
    </source>
</reference>
<protein>
    <submittedName>
        <fullName evidence="2">Uncharacterized protein</fullName>
    </submittedName>
</protein>
<evidence type="ECO:0000313" key="2">
    <source>
        <dbReference type="EMBL" id="GKT21258.1"/>
    </source>
</evidence>
<feature type="transmembrane region" description="Helical" evidence="1">
    <location>
        <begin position="6"/>
        <end position="29"/>
    </location>
</feature>
<gene>
    <name evidence="2" type="ORF">ADUPG1_011852</name>
</gene>
<comment type="caution">
    <text evidence="2">The sequence shown here is derived from an EMBL/GenBank/DDBJ whole genome shotgun (WGS) entry which is preliminary data.</text>
</comment>
<keyword evidence="3" id="KW-1185">Reference proteome</keyword>
<sequence>MWGLIVIISAFFFIAVILAAIVLGTLFLFKISADHVTTFRKILIWRIVTMILVYFILLCTGELSFFTFLFSELAMGSFIWFSRSHPVIRLDDPAFLAALGSGIIMLVAWIIEFWVSHSVLELLFMSPYLLFHVPYLFGVSMRFEDLGHTNDKGERMSFFGYLTQKISKKFFEITGIQSEESI</sequence>
<keyword evidence="1" id="KW-0472">Membrane</keyword>
<accession>A0ABQ5JY77</accession>
<name>A0ABQ5JY77_9EUKA</name>
<proteinExistence type="predicted"/>